<dbReference type="Pfam" id="PF02557">
    <property type="entry name" value="VanY"/>
    <property type="match status" value="1"/>
</dbReference>
<reference evidence="4 5" key="1">
    <citation type="submission" date="2018-09" db="EMBL/GenBank/DDBJ databases">
        <title>Comparative genomics of Leucobacter spp.</title>
        <authorList>
            <person name="Reis A.C."/>
            <person name="Kolvenbach B.A."/>
            <person name="Corvini P.F.X."/>
            <person name="Nunes O.C."/>
        </authorList>
    </citation>
    <scope>NUCLEOTIDE SEQUENCE [LARGE SCALE GENOMIC DNA]</scope>
    <source>
        <strain evidence="4 5">TAN 31504</strain>
    </source>
</reference>
<dbReference type="PROSITE" id="PS51257">
    <property type="entry name" value="PROKAR_LIPOPROTEIN"/>
    <property type="match status" value="1"/>
</dbReference>
<accession>A0ABS1SJD2</accession>
<keyword evidence="4" id="KW-0121">Carboxypeptidase</keyword>
<dbReference type="RefSeq" id="WP_202345953.1">
    <property type="nucleotide sequence ID" value="NZ_BAAAPI010000010.1"/>
</dbReference>
<dbReference type="InterPro" id="IPR052179">
    <property type="entry name" value="DD-CPase-like"/>
</dbReference>
<feature type="chain" id="PRO_5047446914" evidence="2">
    <location>
        <begin position="29"/>
        <end position="266"/>
    </location>
</feature>
<organism evidence="4 5">
    <name type="scientific">Leucobacter chromiireducens subsp. solipictus</name>
    <dbReference type="NCBI Taxonomy" id="398235"/>
    <lineage>
        <taxon>Bacteria</taxon>
        <taxon>Bacillati</taxon>
        <taxon>Actinomycetota</taxon>
        <taxon>Actinomycetes</taxon>
        <taxon>Micrococcales</taxon>
        <taxon>Microbacteriaceae</taxon>
        <taxon>Leucobacter</taxon>
    </lineage>
</organism>
<evidence type="ECO:0000259" key="3">
    <source>
        <dbReference type="Pfam" id="PF02557"/>
    </source>
</evidence>
<feature type="domain" description="D-alanyl-D-alanine carboxypeptidase-like core" evidence="3">
    <location>
        <begin position="109"/>
        <end position="234"/>
    </location>
</feature>
<dbReference type="Gene3D" id="3.30.1380.10">
    <property type="match status" value="1"/>
</dbReference>
<protein>
    <submittedName>
        <fullName evidence="4">D-alanyl-D-alanine carboxypeptidase family protein</fullName>
    </submittedName>
</protein>
<dbReference type="InterPro" id="IPR058193">
    <property type="entry name" value="VanY/YodJ_core_dom"/>
</dbReference>
<evidence type="ECO:0000256" key="2">
    <source>
        <dbReference type="SAM" id="SignalP"/>
    </source>
</evidence>
<gene>
    <name evidence="4" type="ORF">D3230_15485</name>
</gene>
<dbReference type="PANTHER" id="PTHR34385">
    <property type="entry name" value="D-ALANYL-D-ALANINE CARBOXYPEPTIDASE"/>
    <property type="match status" value="1"/>
</dbReference>
<evidence type="ECO:0000313" key="4">
    <source>
        <dbReference type="EMBL" id="MBL3680681.1"/>
    </source>
</evidence>
<dbReference type="InterPro" id="IPR009045">
    <property type="entry name" value="Zn_M74/Hedgehog-like"/>
</dbReference>
<name>A0ABS1SJD2_9MICO</name>
<evidence type="ECO:0000256" key="1">
    <source>
        <dbReference type="SAM" id="MobiDB-lite"/>
    </source>
</evidence>
<dbReference type="SUPFAM" id="SSF55166">
    <property type="entry name" value="Hedgehog/DD-peptidase"/>
    <property type="match status" value="1"/>
</dbReference>
<evidence type="ECO:0000313" key="5">
    <source>
        <dbReference type="Proteomes" id="UP001645859"/>
    </source>
</evidence>
<sequence>MSHPRFRSSFVVACGLAVALGGGLVACAPEPAAPAPASSEPSAAASATPAPTQTPTPPEPEFDRSAHSLDDPASLWVVSNKLRPLSPADWAPADLDMPVGVENEFAQPLREPAARAAEAFLGAAAGAGHTVRIISAYRDYATQVSLYDRYVERDGQAAADTYSARPGHSEHQTGLVIDLDDFGDCYLAACFGETPAGAWLGAHAAEHGFVVRYPAGKESVTGFTPEPWHFRYVGPELAQEMQRTGISTLEEFFGLPPAPGYAAAEG</sequence>
<keyword evidence="5" id="KW-1185">Reference proteome</keyword>
<dbReference type="EMBL" id="QYAC01000009">
    <property type="protein sequence ID" value="MBL3680681.1"/>
    <property type="molecule type" value="Genomic_DNA"/>
</dbReference>
<keyword evidence="4" id="KW-0378">Hydrolase</keyword>
<proteinExistence type="predicted"/>
<comment type="caution">
    <text evidence="4">The sequence shown here is derived from an EMBL/GenBank/DDBJ whole genome shotgun (WGS) entry which is preliminary data.</text>
</comment>
<dbReference type="GO" id="GO:0004180">
    <property type="term" value="F:carboxypeptidase activity"/>
    <property type="evidence" value="ECO:0007669"/>
    <property type="project" value="UniProtKB-KW"/>
</dbReference>
<dbReference type="CDD" id="cd14852">
    <property type="entry name" value="LD-carboxypeptidase"/>
    <property type="match status" value="1"/>
</dbReference>
<keyword evidence="2" id="KW-0732">Signal</keyword>
<dbReference type="InterPro" id="IPR003709">
    <property type="entry name" value="VanY-like_core_dom"/>
</dbReference>
<dbReference type="Proteomes" id="UP001645859">
    <property type="component" value="Unassembled WGS sequence"/>
</dbReference>
<feature type="region of interest" description="Disordered" evidence="1">
    <location>
        <begin position="30"/>
        <end position="67"/>
    </location>
</feature>
<keyword evidence="4" id="KW-0645">Protease</keyword>
<feature type="compositionally biased region" description="Low complexity" evidence="1">
    <location>
        <begin position="30"/>
        <end position="51"/>
    </location>
</feature>
<feature type="signal peptide" evidence="2">
    <location>
        <begin position="1"/>
        <end position="28"/>
    </location>
</feature>
<dbReference type="PANTHER" id="PTHR34385:SF1">
    <property type="entry name" value="PEPTIDOGLYCAN L-ALANYL-D-GLUTAMATE ENDOPEPTIDASE CWLK"/>
    <property type="match status" value="1"/>
</dbReference>